<dbReference type="Pfam" id="PF10551">
    <property type="entry name" value="MULE"/>
    <property type="match status" value="1"/>
</dbReference>
<gene>
    <name evidence="3" type="ORF">PSHT_10164</name>
</gene>
<dbReference type="PANTHER" id="PTHR31569">
    <property type="entry name" value="SWIM-TYPE DOMAIN-CONTAINING PROTEIN"/>
    <property type="match status" value="1"/>
</dbReference>
<evidence type="ECO:0000313" key="4">
    <source>
        <dbReference type="Proteomes" id="UP000238274"/>
    </source>
</evidence>
<dbReference type="AlphaFoldDB" id="A0A2S4VBM1"/>
<dbReference type="InterPro" id="IPR052579">
    <property type="entry name" value="Zinc_finger_SWIM"/>
</dbReference>
<reference evidence="3 4" key="1">
    <citation type="submission" date="2017-12" db="EMBL/GenBank/DDBJ databases">
        <title>Gene loss provides genomic basis for host adaptation in cereal stripe rust fungi.</title>
        <authorList>
            <person name="Xia C."/>
        </authorList>
    </citation>
    <scope>NUCLEOTIDE SEQUENCE [LARGE SCALE GENOMIC DNA]</scope>
    <source>
        <strain evidence="3 4">93TX-2</strain>
    </source>
</reference>
<evidence type="ECO:0000256" key="1">
    <source>
        <dbReference type="SAM" id="MobiDB-lite"/>
    </source>
</evidence>
<dbReference type="VEuPathDB" id="FungiDB:PSTT_08055"/>
<evidence type="ECO:0000259" key="2">
    <source>
        <dbReference type="Pfam" id="PF10551"/>
    </source>
</evidence>
<organism evidence="3 4">
    <name type="scientific">Puccinia striiformis</name>
    <dbReference type="NCBI Taxonomy" id="27350"/>
    <lineage>
        <taxon>Eukaryota</taxon>
        <taxon>Fungi</taxon>
        <taxon>Dikarya</taxon>
        <taxon>Basidiomycota</taxon>
        <taxon>Pucciniomycotina</taxon>
        <taxon>Pucciniomycetes</taxon>
        <taxon>Pucciniales</taxon>
        <taxon>Pucciniaceae</taxon>
        <taxon>Puccinia</taxon>
    </lineage>
</organism>
<comment type="caution">
    <text evidence="3">The sequence shown here is derived from an EMBL/GenBank/DDBJ whole genome shotgun (WGS) entry which is preliminary data.</text>
</comment>
<sequence length="646" mass="72359">MSKPPPLPPDIPPTTTTVTAATTGVTVPLDVWAQMQHFMATFAPLALAPSKPSLPIGTVLLSEPSPTLTPPTITPLAPEPTDQSAIALNSSSPPSPTIPGLDELWKDVEADDPHNEDDNNETFATNKTISNALQKIRREDLKGRSTVEALLDILKETNWSYDIKLTSTGQIQNLFFAHPGSIHLAQINHHIALLDATYQTNQYKLPLVHVVGQAASNQLFTIGFCFLTYEDEENYLWAVTNFKKHIWRPQRTPKVFVTDHNATLRKTWATTFPESQDNLCTWHINTNIAAHCKKDFASMTGEDGWNAFIDLWKLVTYLQNTDIYVKQINNLKVFLKTCPAVLAYLKSSILPEKELHVVAWACQHPHLQNLNISRAEPGHAYLKTFVTNSTGDLLSIFKDLSMAIDSQINHVHESIARDTVRTLVNVPKSFIPLLGKISTFAIKECVEQFKRLKDLDPPEPCSKTLTIGIGIPYAHKIKDILEEGDYYLTPKDFHFQWHLKYNFEFTHIDKPEFDLDDEIQNITVALTTKLPNTIPKLIEQINQLLAGSHQAARIAAPSVKENTKGRPITKTKKARLTSTRREPSAFKIVEAQLKKEKTKRASEAKSKPKPKRVKIIGKACLSRTKSDLVSKTGSDSESEVDEPNDI</sequence>
<dbReference type="InterPro" id="IPR018289">
    <property type="entry name" value="MULE_transposase_dom"/>
</dbReference>
<dbReference type="Proteomes" id="UP000238274">
    <property type="component" value="Unassembled WGS sequence"/>
</dbReference>
<dbReference type="OrthoDB" id="2422411at2759"/>
<dbReference type="VEuPathDB" id="FungiDB:PSHT_10164"/>
<feature type="compositionally biased region" description="Acidic residues" evidence="1">
    <location>
        <begin position="636"/>
        <end position="646"/>
    </location>
</feature>
<keyword evidence="4" id="KW-1185">Reference proteome</keyword>
<feature type="compositionally biased region" description="Basic and acidic residues" evidence="1">
    <location>
        <begin position="595"/>
        <end position="606"/>
    </location>
</feature>
<dbReference type="PANTHER" id="PTHR31569:SF4">
    <property type="entry name" value="SWIM-TYPE DOMAIN-CONTAINING PROTEIN"/>
    <property type="match status" value="1"/>
</dbReference>
<reference evidence="4" key="3">
    <citation type="journal article" date="2018" name="Mol. Plant Microbe Interact.">
        <title>Genome sequence resources for the wheat stripe rust pathogen (Puccinia striiformis f. sp. tritici) and the barley stripe rust pathogen (Puccinia striiformis f. sp. hordei).</title>
        <authorList>
            <person name="Xia C."/>
            <person name="Wang M."/>
            <person name="Yin C."/>
            <person name="Cornejo O.E."/>
            <person name="Hulbert S.H."/>
            <person name="Chen X."/>
        </authorList>
    </citation>
    <scope>NUCLEOTIDE SEQUENCE [LARGE SCALE GENOMIC DNA]</scope>
    <source>
        <strain evidence="4">93TX-2</strain>
    </source>
</reference>
<accession>A0A2S4VBM1</accession>
<reference evidence="4" key="2">
    <citation type="journal article" date="2018" name="BMC Genomics">
        <title>Genomic insights into host adaptation between the wheat stripe rust pathogen (Puccinia striiformis f. sp. tritici) and the barley stripe rust pathogen (Puccinia striiformis f. sp. hordei).</title>
        <authorList>
            <person name="Xia C."/>
            <person name="Wang M."/>
            <person name="Yin C."/>
            <person name="Cornejo O.E."/>
            <person name="Hulbert S.H."/>
            <person name="Chen X."/>
        </authorList>
    </citation>
    <scope>NUCLEOTIDE SEQUENCE [LARGE SCALE GENOMIC DNA]</scope>
    <source>
        <strain evidence="4">93TX-2</strain>
    </source>
</reference>
<dbReference type="EMBL" id="PKSM01000153">
    <property type="protein sequence ID" value="POW06884.1"/>
    <property type="molecule type" value="Genomic_DNA"/>
</dbReference>
<evidence type="ECO:0000313" key="3">
    <source>
        <dbReference type="EMBL" id="POW06884.1"/>
    </source>
</evidence>
<feature type="region of interest" description="Disordered" evidence="1">
    <location>
        <begin position="595"/>
        <end position="646"/>
    </location>
</feature>
<name>A0A2S4VBM1_9BASI</name>
<proteinExistence type="predicted"/>
<feature type="domain" description="MULE transposase" evidence="2">
    <location>
        <begin position="193"/>
        <end position="287"/>
    </location>
</feature>
<protein>
    <recommendedName>
        <fullName evidence="2">MULE transposase domain-containing protein</fullName>
    </recommendedName>
</protein>